<accession>A0ABN9XR65</accession>
<evidence type="ECO:0000313" key="8">
    <source>
        <dbReference type="Proteomes" id="UP001189429"/>
    </source>
</evidence>
<reference evidence="7" key="1">
    <citation type="submission" date="2023-10" db="EMBL/GenBank/DDBJ databases">
        <authorList>
            <person name="Chen Y."/>
            <person name="Shah S."/>
            <person name="Dougan E. K."/>
            <person name="Thang M."/>
            <person name="Chan C."/>
        </authorList>
    </citation>
    <scope>NUCLEOTIDE SEQUENCE [LARGE SCALE GENOMIC DNA]</scope>
</reference>
<evidence type="ECO:0000256" key="2">
    <source>
        <dbReference type="ARBA" id="ARBA00022692"/>
    </source>
</evidence>
<keyword evidence="3 6" id="KW-1133">Transmembrane helix</keyword>
<keyword evidence="4 6" id="KW-0472">Membrane</keyword>
<gene>
    <name evidence="7" type="ORF">PCOR1329_LOCUS78997</name>
</gene>
<dbReference type="EMBL" id="CAUYUJ010021059">
    <property type="protein sequence ID" value="CAK0902360.1"/>
    <property type="molecule type" value="Genomic_DNA"/>
</dbReference>
<sequence length="318" mass="33788">MTSPAAWSVLLANTAFNFNRYFTYTWITTYYTAAWRMPVSEAAARMLWPNLADILFAVLAGQAADAVANSGKLSRVATRRAFSTAGFVGTGLSLYMAGRARDPLHVTMLVTLASGMQACHAGGFKASYTEISQEASGLIMGIGNAFASAGATCVPLAGTAILEAHGGASQHEAWQALFSVVLTIGCLGAVVYSLLLSTDWWFAVMPVARLRDRPGTRRQAQLRGSGQLDPLPRCTQVGEPMGVLLARSPTPMQRKAYRSPAITVAFATFVAVVNVRGGTGPSGLHSGWAARAERASAQGRESILARPRRAPLRRGPGR</sequence>
<feature type="region of interest" description="Disordered" evidence="5">
    <location>
        <begin position="283"/>
        <end position="318"/>
    </location>
</feature>
<proteinExistence type="predicted"/>
<dbReference type="PANTHER" id="PTHR11662:SF399">
    <property type="entry name" value="FI19708P1-RELATED"/>
    <property type="match status" value="1"/>
</dbReference>
<evidence type="ECO:0000256" key="5">
    <source>
        <dbReference type="SAM" id="MobiDB-lite"/>
    </source>
</evidence>
<feature type="compositionally biased region" description="Basic residues" evidence="5">
    <location>
        <begin position="306"/>
        <end position="318"/>
    </location>
</feature>
<feature type="transmembrane region" description="Helical" evidence="6">
    <location>
        <begin position="138"/>
        <end position="162"/>
    </location>
</feature>
<protein>
    <recommendedName>
        <fullName evidence="9">Inorganic phosphate cotransporter</fullName>
    </recommendedName>
</protein>
<evidence type="ECO:0000256" key="4">
    <source>
        <dbReference type="ARBA" id="ARBA00023136"/>
    </source>
</evidence>
<dbReference type="InterPro" id="IPR036259">
    <property type="entry name" value="MFS_trans_sf"/>
</dbReference>
<dbReference type="Gene3D" id="1.20.1250.20">
    <property type="entry name" value="MFS general substrate transporter like domains"/>
    <property type="match status" value="1"/>
</dbReference>
<dbReference type="Proteomes" id="UP001189429">
    <property type="component" value="Unassembled WGS sequence"/>
</dbReference>
<evidence type="ECO:0000256" key="1">
    <source>
        <dbReference type="ARBA" id="ARBA00004141"/>
    </source>
</evidence>
<evidence type="ECO:0000256" key="6">
    <source>
        <dbReference type="SAM" id="Phobius"/>
    </source>
</evidence>
<comment type="caution">
    <text evidence="7">The sequence shown here is derived from an EMBL/GenBank/DDBJ whole genome shotgun (WGS) entry which is preliminary data.</text>
</comment>
<comment type="subcellular location">
    <subcellularLocation>
        <location evidence="1">Membrane</location>
        <topology evidence="1">Multi-pass membrane protein</topology>
    </subcellularLocation>
</comment>
<dbReference type="Pfam" id="PF07690">
    <property type="entry name" value="MFS_1"/>
    <property type="match status" value="1"/>
</dbReference>
<feature type="transmembrane region" description="Helical" evidence="6">
    <location>
        <begin position="174"/>
        <end position="195"/>
    </location>
</feature>
<evidence type="ECO:0008006" key="9">
    <source>
        <dbReference type="Google" id="ProtNLM"/>
    </source>
</evidence>
<keyword evidence="8" id="KW-1185">Reference proteome</keyword>
<dbReference type="InterPro" id="IPR011701">
    <property type="entry name" value="MFS"/>
</dbReference>
<keyword evidence="2 6" id="KW-0812">Transmembrane</keyword>
<dbReference type="SUPFAM" id="SSF103473">
    <property type="entry name" value="MFS general substrate transporter"/>
    <property type="match status" value="1"/>
</dbReference>
<evidence type="ECO:0000313" key="7">
    <source>
        <dbReference type="EMBL" id="CAK0902360.1"/>
    </source>
</evidence>
<evidence type="ECO:0000256" key="3">
    <source>
        <dbReference type="ARBA" id="ARBA00022989"/>
    </source>
</evidence>
<dbReference type="InterPro" id="IPR050382">
    <property type="entry name" value="MFS_Na/Anion_cotransporter"/>
</dbReference>
<organism evidence="7 8">
    <name type="scientific">Prorocentrum cordatum</name>
    <dbReference type="NCBI Taxonomy" id="2364126"/>
    <lineage>
        <taxon>Eukaryota</taxon>
        <taxon>Sar</taxon>
        <taxon>Alveolata</taxon>
        <taxon>Dinophyceae</taxon>
        <taxon>Prorocentrales</taxon>
        <taxon>Prorocentraceae</taxon>
        <taxon>Prorocentrum</taxon>
    </lineage>
</organism>
<dbReference type="PANTHER" id="PTHR11662">
    <property type="entry name" value="SOLUTE CARRIER FAMILY 17"/>
    <property type="match status" value="1"/>
</dbReference>
<name>A0ABN9XR65_9DINO</name>